<dbReference type="PROSITE" id="PS50885">
    <property type="entry name" value="HAMP"/>
    <property type="match status" value="1"/>
</dbReference>
<dbReference type="Gene3D" id="6.10.340.10">
    <property type="match status" value="1"/>
</dbReference>
<name>A0A427U4M9_9VIBR</name>
<dbReference type="SMART" id="SM00304">
    <property type="entry name" value="HAMP"/>
    <property type="match status" value="1"/>
</dbReference>
<dbReference type="RefSeq" id="WP_125320705.1">
    <property type="nucleotide sequence ID" value="NZ_AP024889.1"/>
</dbReference>
<evidence type="ECO:0000256" key="3">
    <source>
        <dbReference type="ARBA" id="ARBA00012438"/>
    </source>
</evidence>
<dbReference type="SUPFAM" id="SSF47384">
    <property type="entry name" value="Homodimeric domain of signal transducing histidine kinase"/>
    <property type="match status" value="1"/>
</dbReference>
<keyword evidence="10" id="KW-1133">Transmembrane helix</keyword>
<dbReference type="CDD" id="cd06225">
    <property type="entry name" value="HAMP"/>
    <property type="match status" value="1"/>
</dbReference>
<accession>A0A427U4M9</accession>
<dbReference type="PANTHER" id="PTHR44936:SF10">
    <property type="entry name" value="SENSOR PROTEIN RSTB"/>
    <property type="match status" value="1"/>
</dbReference>
<feature type="domain" description="HAMP" evidence="12">
    <location>
        <begin position="159"/>
        <end position="211"/>
    </location>
</feature>
<dbReference type="EC" id="2.7.13.3" evidence="3"/>
<dbReference type="InterPro" id="IPR036097">
    <property type="entry name" value="HisK_dim/P_sf"/>
</dbReference>
<comment type="subcellular location">
    <subcellularLocation>
        <location evidence="2">Cell membrane</location>
        <topology evidence="2">Multi-pass membrane protein</topology>
    </subcellularLocation>
</comment>
<keyword evidence="5" id="KW-0597">Phosphoprotein</keyword>
<protein>
    <recommendedName>
        <fullName evidence="3">histidine kinase</fullName>
        <ecNumber evidence="3">2.7.13.3</ecNumber>
    </recommendedName>
</protein>
<evidence type="ECO:0000256" key="5">
    <source>
        <dbReference type="ARBA" id="ARBA00022553"/>
    </source>
</evidence>
<dbReference type="Pfam" id="PF00512">
    <property type="entry name" value="HisKA"/>
    <property type="match status" value="1"/>
</dbReference>
<feature type="domain" description="Histidine kinase" evidence="11">
    <location>
        <begin position="219"/>
        <end position="429"/>
    </location>
</feature>
<dbReference type="AlphaFoldDB" id="A0A427U4M9"/>
<proteinExistence type="predicted"/>
<feature type="transmembrane region" description="Helical" evidence="10">
    <location>
        <begin position="141"/>
        <end position="161"/>
    </location>
</feature>
<dbReference type="PROSITE" id="PS50109">
    <property type="entry name" value="HIS_KIN"/>
    <property type="match status" value="1"/>
</dbReference>
<organism evidence="13 14">
    <name type="scientific">Vibrio pectenicida</name>
    <dbReference type="NCBI Taxonomy" id="62763"/>
    <lineage>
        <taxon>Bacteria</taxon>
        <taxon>Pseudomonadati</taxon>
        <taxon>Pseudomonadota</taxon>
        <taxon>Gammaproteobacteria</taxon>
        <taxon>Vibrionales</taxon>
        <taxon>Vibrionaceae</taxon>
        <taxon>Vibrio</taxon>
    </lineage>
</organism>
<dbReference type="SMART" id="SM00387">
    <property type="entry name" value="HATPase_c"/>
    <property type="match status" value="1"/>
</dbReference>
<dbReference type="SMART" id="SM00388">
    <property type="entry name" value="HisKA"/>
    <property type="match status" value="1"/>
</dbReference>
<evidence type="ECO:0000313" key="14">
    <source>
        <dbReference type="Proteomes" id="UP000269041"/>
    </source>
</evidence>
<dbReference type="InterPro" id="IPR036890">
    <property type="entry name" value="HATPase_C_sf"/>
</dbReference>
<reference evidence="13 14" key="1">
    <citation type="submission" date="2018-12" db="EMBL/GenBank/DDBJ databases">
        <title>Genomic taxonomy of the Vibrionaceae family.</title>
        <authorList>
            <person name="Gomez-Gil B."/>
            <person name="Enciso-Ibarra K."/>
        </authorList>
    </citation>
    <scope>NUCLEOTIDE SEQUENCE [LARGE SCALE GENOMIC DNA]</scope>
    <source>
        <strain evidence="13 14">CAIM 594</strain>
    </source>
</reference>
<dbReference type="Gene3D" id="3.30.565.10">
    <property type="entry name" value="Histidine kinase-like ATPase, C-terminal domain"/>
    <property type="match status" value="1"/>
</dbReference>
<dbReference type="EMBL" id="RSFA01000027">
    <property type="protein sequence ID" value="RSD31594.1"/>
    <property type="molecule type" value="Genomic_DNA"/>
</dbReference>
<dbReference type="InterPro" id="IPR003661">
    <property type="entry name" value="HisK_dim/P_dom"/>
</dbReference>
<dbReference type="InterPro" id="IPR050980">
    <property type="entry name" value="2C_sensor_his_kinase"/>
</dbReference>
<keyword evidence="9" id="KW-0067">ATP-binding</keyword>
<keyword evidence="8 13" id="KW-0418">Kinase</keyword>
<dbReference type="PANTHER" id="PTHR44936">
    <property type="entry name" value="SENSOR PROTEIN CREC"/>
    <property type="match status" value="1"/>
</dbReference>
<keyword evidence="6" id="KW-0808">Transferase</keyword>
<dbReference type="Proteomes" id="UP000269041">
    <property type="component" value="Unassembled WGS sequence"/>
</dbReference>
<evidence type="ECO:0000256" key="8">
    <source>
        <dbReference type="ARBA" id="ARBA00022777"/>
    </source>
</evidence>
<dbReference type="OrthoDB" id="9804645at2"/>
<dbReference type="InterPro" id="IPR004358">
    <property type="entry name" value="Sig_transdc_His_kin-like_C"/>
</dbReference>
<dbReference type="PRINTS" id="PR00344">
    <property type="entry name" value="BCTRLSENSOR"/>
</dbReference>
<evidence type="ECO:0000259" key="12">
    <source>
        <dbReference type="PROSITE" id="PS50885"/>
    </source>
</evidence>
<evidence type="ECO:0000256" key="10">
    <source>
        <dbReference type="SAM" id="Phobius"/>
    </source>
</evidence>
<dbReference type="GO" id="GO:0005524">
    <property type="term" value="F:ATP binding"/>
    <property type="evidence" value="ECO:0007669"/>
    <property type="project" value="UniProtKB-KW"/>
</dbReference>
<evidence type="ECO:0000256" key="9">
    <source>
        <dbReference type="ARBA" id="ARBA00022840"/>
    </source>
</evidence>
<dbReference type="InterPro" id="IPR003594">
    <property type="entry name" value="HATPase_dom"/>
</dbReference>
<dbReference type="Gene3D" id="1.10.287.130">
    <property type="match status" value="1"/>
</dbReference>
<gene>
    <name evidence="13" type="ORF">EJA03_07915</name>
</gene>
<dbReference type="SUPFAM" id="SSF55874">
    <property type="entry name" value="ATPase domain of HSP90 chaperone/DNA topoisomerase II/histidine kinase"/>
    <property type="match status" value="1"/>
</dbReference>
<sequence>MRRFYIEAFAGLLLLFTLSLMAYEVLVYQINTDYDYVLEDLEGAAFREILMSISETQGEKEALGILRDFTNQTAKTLKVFPLSKVPTGVKEYFSRERTHLFTFYDDEREFWFMLSSPDVVYRVKPDVESSLRRAIAFDDDLLWGFIVGGFFIYTSGLIWFLSRRVRVLEEVTVKFAQGDFNSRAPTGSRHRVGSLNYSFNYMADKISDLITSNRSLTNSIAHDLRTPIFRIQWQAEMLQDENLTQAQHDKIASIIEDTEEMEQMADELLYFARVERPDSVLNIESIELLAYITGLVSKLPSNDYNIVEIDVPDSMVVEIDSALIKRAINNLVSNALRYVNRKIRVTAQKDMGDVLIVVEDDGPGIPVEHWSAIFDPFYSADPSRNKSNAGFGLGLAIVKLIIDRHGGSSQVGVSSLGGAKFTLRIPCLSVSPDNS</sequence>
<keyword evidence="14" id="KW-1185">Reference proteome</keyword>
<keyword evidence="10" id="KW-0812">Transmembrane</keyword>
<keyword evidence="7" id="KW-0547">Nucleotide-binding</keyword>
<dbReference type="CDD" id="cd00082">
    <property type="entry name" value="HisKA"/>
    <property type="match status" value="1"/>
</dbReference>
<dbReference type="InterPro" id="IPR005467">
    <property type="entry name" value="His_kinase_dom"/>
</dbReference>
<comment type="catalytic activity">
    <reaction evidence="1">
        <text>ATP + protein L-histidine = ADP + protein N-phospho-L-histidine.</text>
        <dbReference type="EC" id="2.7.13.3"/>
    </reaction>
</comment>
<evidence type="ECO:0000256" key="6">
    <source>
        <dbReference type="ARBA" id="ARBA00022679"/>
    </source>
</evidence>
<evidence type="ECO:0000256" key="4">
    <source>
        <dbReference type="ARBA" id="ARBA00022475"/>
    </source>
</evidence>
<keyword evidence="10" id="KW-0472">Membrane</keyword>
<evidence type="ECO:0000313" key="13">
    <source>
        <dbReference type="EMBL" id="RSD31594.1"/>
    </source>
</evidence>
<evidence type="ECO:0000256" key="1">
    <source>
        <dbReference type="ARBA" id="ARBA00000085"/>
    </source>
</evidence>
<dbReference type="Pfam" id="PF02518">
    <property type="entry name" value="HATPase_c"/>
    <property type="match status" value="1"/>
</dbReference>
<dbReference type="GO" id="GO:0000155">
    <property type="term" value="F:phosphorelay sensor kinase activity"/>
    <property type="evidence" value="ECO:0007669"/>
    <property type="project" value="InterPro"/>
</dbReference>
<dbReference type="SUPFAM" id="SSF158472">
    <property type="entry name" value="HAMP domain-like"/>
    <property type="match status" value="1"/>
</dbReference>
<dbReference type="InterPro" id="IPR003660">
    <property type="entry name" value="HAMP_dom"/>
</dbReference>
<evidence type="ECO:0000256" key="7">
    <source>
        <dbReference type="ARBA" id="ARBA00022741"/>
    </source>
</evidence>
<evidence type="ECO:0000259" key="11">
    <source>
        <dbReference type="PROSITE" id="PS50109"/>
    </source>
</evidence>
<evidence type="ECO:0000256" key="2">
    <source>
        <dbReference type="ARBA" id="ARBA00004651"/>
    </source>
</evidence>
<comment type="caution">
    <text evidence="13">The sequence shown here is derived from an EMBL/GenBank/DDBJ whole genome shotgun (WGS) entry which is preliminary data.</text>
</comment>
<dbReference type="GO" id="GO:0005886">
    <property type="term" value="C:plasma membrane"/>
    <property type="evidence" value="ECO:0007669"/>
    <property type="project" value="UniProtKB-SubCell"/>
</dbReference>
<keyword evidence="4" id="KW-1003">Cell membrane</keyword>
<dbReference type="Pfam" id="PF00672">
    <property type="entry name" value="HAMP"/>
    <property type="match status" value="1"/>
</dbReference>